<evidence type="ECO:0000256" key="18">
    <source>
        <dbReference type="PROSITE-ProRule" id="PRU00110"/>
    </source>
</evidence>
<keyword evidence="4" id="KW-1003">Cell membrane</keyword>
<dbReference type="Pfam" id="PF01627">
    <property type="entry name" value="Hpt"/>
    <property type="match status" value="1"/>
</dbReference>
<dbReference type="FunFam" id="1.10.287.130:FF:000002">
    <property type="entry name" value="Two-component osmosensing histidine kinase"/>
    <property type="match status" value="1"/>
</dbReference>
<dbReference type="Pfam" id="PF00072">
    <property type="entry name" value="Response_reg"/>
    <property type="match status" value="2"/>
</dbReference>
<dbReference type="InterPro" id="IPR036097">
    <property type="entry name" value="HisK_dim/P_sf"/>
</dbReference>
<dbReference type="PANTHER" id="PTHR45339">
    <property type="entry name" value="HYBRID SIGNAL TRANSDUCTION HISTIDINE KINASE J"/>
    <property type="match status" value="1"/>
</dbReference>
<dbReference type="CDD" id="cd00088">
    <property type="entry name" value="HPT"/>
    <property type="match status" value="1"/>
</dbReference>
<comment type="catalytic activity">
    <reaction evidence="1">
        <text>ATP + protein L-histidine = ADP + protein N-phospho-L-histidine.</text>
        <dbReference type="EC" id="2.7.13.3"/>
    </reaction>
</comment>
<protein>
    <recommendedName>
        <fullName evidence="16">Sensory/regulatory protein RpfC</fullName>
        <ecNumber evidence="3">2.7.13.3</ecNumber>
    </recommendedName>
    <alternativeName>
        <fullName evidence="17">Virulence sensor protein BvgS</fullName>
    </alternativeName>
</protein>
<dbReference type="Proteomes" id="UP000215181">
    <property type="component" value="Unassembled WGS sequence"/>
</dbReference>
<name>A0A235EXP6_9RHOO</name>
<evidence type="ECO:0000256" key="14">
    <source>
        <dbReference type="ARBA" id="ARBA00058004"/>
    </source>
</evidence>
<evidence type="ECO:0000256" key="5">
    <source>
        <dbReference type="ARBA" id="ARBA00022553"/>
    </source>
</evidence>
<evidence type="ECO:0000256" key="2">
    <source>
        <dbReference type="ARBA" id="ARBA00004651"/>
    </source>
</evidence>
<keyword evidence="5 19" id="KW-0597">Phosphoprotein</keyword>
<accession>A0A235EXP6</accession>
<evidence type="ECO:0000256" key="6">
    <source>
        <dbReference type="ARBA" id="ARBA00022679"/>
    </source>
</evidence>
<evidence type="ECO:0000313" key="24">
    <source>
        <dbReference type="Proteomes" id="UP000215181"/>
    </source>
</evidence>
<dbReference type="InterPro" id="IPR011006">
    <property type="entry name" value="CheY-like_superfamily"/>
</dbReference>
<dbReference type="SUPFAM" id="SSF55874">
    <property type="entry name" value="ATPase domain of HSP90 chaperone/DNA topoisomerase II/histidine kinase"/>
    <property type="match status" value="1"/>
</dbReference>
<feature type="domain" description="Response regulatory" evidence="21">
    <location>
        <begin position="300"/>
        <end position="421"/>
    </location>
</feature>
<evidence type="ECO:0000259" key="21">
    <source>
        <dbReference type="PROSITE" id="PS50110"/>
    </source>
</evidence>
<dbReference type="Gene3D" id="3.40.50.2300">
    <property type="match status" value="2"/>
</dbReference>
<evidence type="ECO:0000256" key="1">
    <source>
        <dbReference type="ARBA" id="ARBA00000085"/>
    </source>
</evidence>
<dbReference type="Gene3D" id="1.20.120.160">
    <property type="entry name" value="HPT domain"/>
    <property type="match status" value="1"/>
</dbReference>
<organism evidence="23 24">
    <name type="scientific">Thauera propionica</name>
    <dbReference type="NCBI Taxonomy" id="2019431"/>
    <lineage>
        <taxon>Bacteria</taxon>
        <taxon>Pseudomonadati</taxon>
        <taxon>Pseudomonadota</taxon>
        <taxon>Betaproteobacteria</taxon>
        <taxon>Rhodocyclales</taxon>
        <taxon>Zoogloeaceae</taxon>
        <taxon>Thauera</taxon>
    </lineage>
</organism>
<keyword evidence="11" id="KW-1133">Transmembrane helix</keyword>
<dbReference type="PANTHER" id="PTHR45339:SF1">
    <property type="entry name" value="HYBRID SIGNAL TRANSDUCTION HISTIDINE KINASE J"/>
    <property type="match status" value="1"/>
</dbReference>
<feature type="modified residue" description="Phosphohistidine" evidence="18">
    <location>
        <position position="661"/>
    </location>
</feature>
<dbReference type="CDD" id="cd17546">
    <property type="entry name" value="REC_hyHK_CKI1_RcsC-like"/>
    <property type="match status" value="1"/>
</dbReference>
<evidence type="ECO:0000256" key="19">
    <source>
        <dbReference type="PROSITE-ProRule" id="PRU00169"/>
    </source>
</evidence>
<evidence type="ECO:0000256" key="13">
    <source>
        <dbReference type="ARBA" id="ARBA00023136"/>
    </source>
</evidence>
<comment type="caution">
    <text evidence="23">The sequence shown here is derived from an EMBL/GenBank/DDBJ whole genome shotgun (WGS) entry which is preliminary data.</text>
</comment>
<dbReference type="PROSITE" id="PS50109">
    <property type="entry name" value="HIS_KIN"/>
    <property type="match status" value="1"/>
</dbReference>
<dbReference type="Gene3D" id="3.30.565.10">
    <property type="entry name" value="Histidine kinase-like ATPase, C-terminal domain"/>
    <property type="match status" value="1"/>
</dbReference>
<feature type="modified residue" description="4-aspartylphosphate" evidence="19">
    <location>
        <position position="507"/>
    </location>
</feature>
<dbReference type="InterPro" id="IPR036890">
    <property type="entry name" value="HATPase_C_sf"/>
</dbReference>
<dbReference type="InterPro" id="IPR001789">
    <property type="entry name" value="Sig_transdc_resp-reg_receiver"/>
</dbReference>
<dbReference type="SUPFAM" id="SSF47226">
    <property type="entry name" value="Histidine-containing phosphotransfer domain, HPT domain"/>
    <property type="match status" value="1"/>
</dbReference>
<dbReference type="Pfam" id="PF00512">
    <property type="entry name" value="HisKA"/>
    <property type="match status" value="1"/>
</dbReference>
<dbReference type="SMART" id="SM00388">
    <property type="entry name" value="HisKA"/>
    <property type="match status" value="1"/>
</dbReference>
<keyword evidence="24" id="KW-1185">Reference proteome</keyword>
<feature type="domain" description="Histidine kinase" evidence="20">
    <location>
        <begin position="63"/>
        <end position="284"/>
    </location>
</feature>
<dbReference type="EC" id="2.7.13.3" evidence="3"/>
<keyword evidence="7" id="KW-0812">Transmembrane</keyword>
<dbReference type="InterPro" id="IPR008207">
    <property type="entry name" value="Sig_transdc_His_kin_Hpt_dom"/>
</dbReference>
<comment type="subcellular location">
    <subcellularLocation>
        <location evidence="2">Cell membrane</location>
        <topology evidence="2">Multi-pass membrane protein</topology>
    </subcellularLocation>
</comment>
<dbReference type="GO" id="GO:0005886">
    <property type="term" value="C:plasma membrane"/>
    <property type="evidence" value="ECO:0007669"/>
    <property type="project" value="UniProtKB-SubCell"/>
</dbReference>
<dbReference type="PRINTS" id="PR00344">
    <property type="entry name" value="BCTRLSENSOR"/>
</dbReference>
<comment type="function">
    <text evidence="14">Member of the two-component regulatory system BvgS/BvgA. Phosphorylates BvgA via a four-step phosphorelay in response to environmental signals.</text>
</comment>
<keyword evidence="10" id="KW-0067">ATP-binding</keyword>
<reference evidence="23 24" key="1">
    <citation type="submission" date="2017-07" db="EMBL/GenBank/DDBJ databases">
        <title>Thauera sp. KNDSS-Mac4 genome sequence and assembly.</title>
        <authorList>
            <person name="Mayilraj S."/>
        </authorList>
    </citation>
    <scope>NUCLEOTIDE SEQUENCE [LARGE SCALE GENOMIC DNA]</scope>
    <source>
        <strain evidence="23 24">KNDSS-Mac4</strain>
    </source>
</reference>
<dbReference type="SUPFAM" id="SSF52172">
    <property type="entry name" value="CheY-like"/>
    <property type="match status" value="2"/>
</dbReference>
<dbReference type="CDD" id="cd16922">
    <property type="entry name" value="HATPase_EvgS-ArcB-TorS-like"/>
    <property type="match status" value="1"/>
</dbReference>
<dbReference type="SMART" id="SM00073">
    <property type="entry name" value="HPT"/>
    <property type="match status" value="1"/>
</dbReference>
<dbReference type="SMART" id="SM00448">
    <property type="entry name" value="REC"/>
    <property type="match status" value="2"/>
</dbReference>
<dbReference type="InterPro" id="IPR004358">
    <property type="entry name" value="Sig_transdc_His_kin-like_C"/>
</dbReference>
<dbReference type="FunFam" id="3.30.565.10:FF:000010">
    <property type="entry name" value="Sensor histidine kinase RcsC"/>
    <property type="match status" value="1"/>
</dbReference>
<keyword evidence="12" id="KW-0902">Two-component regulatory system</keyword>
<dbReference type="SMART" id="SM00387">
    <property type="entry name" value="HATPase_c"/>
    <property type="match status" value="1"/>
</dbReference>
<evidence type="ECO:0000256" key="16">
    <source>
        <dbReference type="ARBA" id="ARBA00068150"/>
    </source>
</evidence>
<evidence type="ECO:0000256" key="7">
    <source>
        <dbReference type="ARBA" id="ARBA00022692"/>
    </source>
</evidence>
<dbReference type="InterPro" id="IPR036641">
    <property type="entry name" value="HPT_dom_sf"/>
</dbReference>
<dbReference type="PROSITE" id="PS50894">
    <property type="entry name" value="HPT"/>
    <property type="match status" value="1"/>
</dbReference>
<evidence type="ECO:0000256" key="3">
    <source>
        <dbReference type="ARBA" id="ARBA00012438"/>
    </source>
</evidence>
<evidence type="ECO:0000313" key="23">
    <source>
        <dbReference type="EMBL" id="OYD53195.1"/>
    </source>
</evidence>
<dbReference type="RefSeq" id="WP_094268937.1">
    <property type="nucleotide sequence ID" value="NZ_NOIH01000015.1"/>
</dbReference>
<comment type="subunit">
    <text evidence="15">At low DSF concentrations, interacts with RpfF.</text>
</comment>
<evidence type="ECO:0000256" key="12">
    <source>
        <dbReference type="ARBA" id="ARBA00023012"/>
    </source>
</evidence>
<dbReference type="GO" id="GO:0005524">
    <property type="term" value="F:ATP binding"/>
    <property type="evidence" value="ECO:0007669"/>
    <property type="project" value="UniProtKB-KW"/>
</dbReference>
<evidence type="ECO:0000256" key="4">
    <source>
        <dbReference type="ARBA" id="ARBA00022475"/>
    </source>
</evidence>
<evidence type="ECO:0000259" key="20">
    <source>
        <dbReference type="PROSITE" id="PS50109"/>
    </source>
</evidence>
<dbReference type="Pfam" id="PF02518">
    <property type="entry name" value="HATPase_c"/>
    <property type="match status" value="1"/>
</dbReference>
<keyword evidence="6" id="KW-0808">Transferase</keyword>
<dbReference type="GO" id="GO:0000155">
    <property type="term" value="F:phosphorelay sensor kinase activity"/>
    <property type="evidence" value="ECO:0007669"/>
    <property type="project" value="InterPro"/>
</dbReference>
<dbReference type="InterPro" id="IPR003661">
    <property type="entry name" value="HisK_dim/P_dom"/>
</dbReference>
<evidence type="ECO:0000256" key="9">
    <source>
        <dbReference type="ARBA" id="ARBA00022777"/>
    </source>
</evidence>
<evidence type="ECO:0000256" key="17">
    <source>
        <dbReference type="ARBA" id="ARBA00070152"/>
    </source>
</evidence>
<dbReference type="InterPro" id="IPR005467">
    <property type="entry name" value="His_kinase_dom"/>
</dbReference>
<gene>
    <name evidence="23" type="ORF">CGK74_13315</name>
</gene>
<dbReference type="InterPro" id="IPR003594">
    <property type="entry name" value="HATPase_dom"/>
</dbReference>
<evidence type="ECO:0000256" key="11">
    <source>
        <dbReference type="ARBA" id="ARBA00022989"/>
    </source>
</evidence>
<dbReference type="CDD" id="cd00082">
    <property type="entry name" value="HisKA"/>
    <property type="match status" value="1"/>
</dbReference>
<evidence type="ECO:0000256" key="15">
    <source>
        <dbReference type="ARBA" id="ARBA00064003"/>
    </source>
</evidence>
<proteinExistence type="predicted"/>
<dbReference type="EMBL" id="NOIH01000015">
    <property type="protein sequence ID" value="OYD53195.1"/>
    <property type="molecule type" value="Genomic_DNA"/>
</dbReference>
<dbReference type="AlphaFoldDB" id="A0A235EXP6"/>
<dbReference type="OrthoDB" id="8552871at2"/>
<keyword evidence="8" id="KW-0547">Nucleotide-binding</keyword>
<dbReference type="Gene3D" id="1.10.287.130">
    <property type="match status" value="1"/>
</dbReference>
<evidence type="ECO:0000256" key="8">
    <source>
        <dbReference type="ARBA" id="ARBA00022741"/>
    </source>
</evidence>
<dbReference type="PROSITE" id="PS50110">
    <property type="entry name" value="RESPONSE_REGULATORY"/>
    <property type="match status" value="2"/>
</dbReference>
<keyword evidence="9 23" id="KW-0418">Kinase</keyword>
<evidence type="ECO:0000259" key="22">
    <source>
        <dbReference type="PROSITE" id="PS50894"/>
    </source>
</evidence>
<evidence type="ECO:0000256" key="10">
    <source>
        <dbReference type="ARBA" id="ARBA00022840"/>
    </source>
</evidence>
<feature type="domain" description="HPt" evidence="22">
    <location>
        <begin position="622"/>
        <end position="719"/>
    </location>
</feature>
<sequence length="720" mass="78171">MDKKRRSDQLRAAVAAHEPRWIWRPFPATGIAVGGRGRREMELLEAKAAAEASSRAKSDFLASMSHEIRTPMNGILGMTDLLLDTELSGEQRDYVQTVKSSAETLLTIINDILDFSRVEAGRLELEEIDFPLASVVSDTCRALALRAHQKGVELFFDLAPDVPSVLRGDPTRLRQVLTNLVGNAIKFTEQGEIEIGVRVEGRTTGGVVLRISVRDTGCGIDAAKLESIFEAFSQAEVSTNRKYGGTGLGLTISRHLIELMNGLIEVQSEPGRGSTFSVVVPLGVVAEEPLHCPSDLRAARVLIGARNPAFASMLAGLCLQCGIRADVATTADAVVAALVSARDGRDPFDFLLMDADMPEPAGFELVRRFANATPHVDRIVMMLSSQTQREDSARCKEFGLPVRLSKPFSPDDLFEALQLAKGQHEVQATAPAVAPAFVLEPAVLLDQALAEQPSEAYAILVAEDNLVNQTVVSRLLEKAGHRVSIVGNGAEAIEAYDAGRFDLILMDVQMPVLGGLEATQAIRAREARRSWVVQGHWHAVPIIAMTAHAMAGDRERCLEAGMDDYVSKPIRAEELHAAIARVMRPRHEDDDGYGDHSLLEVDPSGDALVANLQEARDMFEGDEEVVQQLLAVFFRDFDRTVGDLQRAAAGLDFGRLADLAHSIKGSVGLFGAQRASDVASTLEQMARNGDPAAATTEANRLIDELRRLAKVLRADYRPSS</sequence>
<feature type="modified residue" description="4-aspartylphosphate" evidence="19">
    <location>
        <position position="354"/>
    </location>
</feature>
<keyword evidence="13" id="KW-0472">Membrane</keyword>
<dbReference type="SUPFAM" id="SSF47384">
    <property type="entry name" value="Homodimeric domain of signal transducing histidine kinase"/>
    <property type="match status" value="1"/>
</dbReference>
<feature type="domain" description="Response regulatory" evidence="21">
    <location>
        <begin position="458"/>
        <end position="583"/>
    </location>
</feature>